<evidence type="ECO:0000256" key="1">
    <source>
        <dbReference type="ARBA" id="ARBA00004123"/>
    </source>
</evidence>
<dbReference type="GO" id="GO:0003677">
    <property type="term" value="F:DNA binding"/>
    <property type="evidence" value="ECO:0007669"/>
    <property type="project" value="InterPro"/>
</dbReference>
<evidence type="ECO:0000256" key="4">
    <source>
        <dbReference type="ARBA" id="ARBA00022763"/>
    </source>
</evidence>
<evidence type="ECO:0000256" key="8">
    <source>
        <dbReference type="ARBA" id="ARBA00023242"/>
    </source>
</evidence>
<evidence type="ECO:0000313" key="12">
    <source>
        <dbReference type="Proteomes" id="UP001279410"/>
    </source>
</evidence>
<accession>A0AAD3MZS7</accession>
<dbReference type="PANTHER" id="PTHR13763:SF0">
    <property type="entry name" value="BREAST CANCER TYPE 1 SUSCEPTIBILITY PROTEIN"/>
    <property type="match status" value="1"/>
</dbReference>
<dbReference type="FunFam" id="3.40.50.10190:FF:000006">
    <property type="entry name" value="Breast cancer type 1 susceptibility protein homolog"/>
    <property type="match status" value="1"/>
</dbReference>
<dbReference type="SUPFAM" id="SSF52113">
    <property type="entry name" value="BRCT domain"/>
    <property type="match status" value="1"/>
</dbReference>
<dbReference type="GO" id="GO:0045944">
    <property type="term" value="P:positive regulation of transcription by RNA polymerase II"/>
    <property type="evidence" value="ECO:0007669"/>
    <property type="project" value="TreeGrafter"/>
</dbReference>
<keyword evidence="3" id="KW-0677">Repeat</keyword>
<feature type="region of interest" description="Disordered" evidence="9">
    <location>
        <begin position="20"/>
        <end position="149"/>
    </location>
</feature>
<dbReference type="GO" id="GO:0043009">
    <property type="term" value="P:chordate embryonic development"/>
    <property type="evidence" value="ECO:0007669"/>
    <property type="project" value="TreeGrafter"/>
</dbReference>
<feature type="compositionally biased region" description="Low complexity" evidence="9">
    <location>
        <begin position="113"/>
        <end position="124"/>
    </location>
</feature>
<evidence type="ECO:0000256" key="2">
    <source>
        <dbReference type="ARBA" id="ARBA00022723"/>
    </source>
</evidence>
<dbReference type="GO" id="GO:0007095">
    <property type="term" value="P:mitotic G2 DNA damage checkpoint signaling"/>
    <property type="evidence" value="ECO:0007669"/>
    <property type="project" value="TreeGrafter"/>
</dbReference>
<dbReference type="SMART" id="SM00292">
    <property type="entry name" value="BRCT"/>
    <property type="match status" value="1"/>
</dbReference>
<comment type="subcellular location">
    <subcellularLocation>
        <location evidence="1">Nucleus</location>
    </subcellularLocation>
</comment>
<dbReference type="InterPro" id="IPR036420">
    <property type="entry name" value="BRCT_dom_sf"/>
</dbReference>
<evidence type="ECO:0000256" key="9">
    <source>
        <dbReference type="SAM" id="MobiDB-lite"/>
    </source>
</evidence>
<keyword evidence="6" id="KW-0862">Zinc</keyword>
<keyword evidence="4" id="KW-0227">DNA damage</keyword>
<reference evidence="11" key="1">
    <citation type="submission" date="2022-08" db="EMBL/GenBank/DDBJ databases">
        <title>Genome sequencing of akame (Lates japonicus).</title>
        <authorList>
            <person name="Hashiguchi Y."/>
            <person name="Takahashi H."/>
        </authorList>
    </citation>
    <scope>NUCLEOTIDE SEQUENCE</scope>
    <source>
        <strain evidence="11">Kochi</strain>
    </source>
</reference>
<evidence type="ECO:0000256" key="6">
    <source>
        <dbReference type="ARBA" id="ARBA00022833"/>
    </source>
</evidence>
<feature type="compositionally biased region" description="Polar residues" evidence="9">
    <location>
        <begin position="32"/>
        <end position="43"/>
    </location>
</feature>
<evidence type="ECO:0000313" key="11">
    <source>
        <dbReference type="EMBL" id="GLD62904.1"/>
    </source>
</evidence>
<dbReference type="GO" id="GO:0000724">
    <property type="term" value="P:double-strand break repair via homologous recombination"/>
    <property type="evidence" value="ECO:0007669"/>
    <property type="project" value="TreeGrafter"/>
</dbReference>
<evidence type="ECO:0000256" key="5">
    <source>
        <dbReference type="ARBA" id="ARBA00022771"/>
    </source>
</evidence>
<keyword evidence="2" id="KW-0479">Metal-binding</keyword>
<evidence type="ECO:0000256" key="7">
    <source>
        <dbReference type="ARBA" id="ARBA00023204"/>
    </source>
</evidence>
<organism evidence="11 12">
    <name type="scientific">Lates japonicus</name>
    <name type="common">Japanese lates</name>
    <dbReference type="NCBI Taxonomy" id="270547"/>
    <lineage>
        <taxon>Eukaryota</taxon>
        <taxon>Metazoa</taxon>
        <taxon>Chordata</taxon>
        <taxon>Craniata</taxon>
        <taxon>Vertebrata</taxon>
        <taxon>Euteleostomi</taxon>
        <taxon>Actinopterygii</taxon>
        <taxon>Neopterygii</taxon>
        <taxon>Teleostei</taxon>
        <taxon>Neoteleostei</taxon>
        <taxon>Acanthomorphata</taxon>
        <taxon>Carangaria</taxon>
        <taxon>Carangaria incertae sedis</taxon>
        <taxon>Centropomidae</taxon>
        <taxon>Lates</taxon>
    </lineage>
</organism>
<sequence length="283" mass="31155">MQKELVRLEKLMALVSEVLQEKEGSPAKEVPSETNQSSKTTGPDTHRPPLCYQAAGQGSDQKDVPDAEREPCTKASHSKGVTQPSVTMHGSTTETTVQRSSHMGLSVKGTEVSKTAGSSSAAKTQKNCGLPSDGQEDKENNTPSRDRSKAKLVLVSSGLESHEQIMVKKFAKRVGARVVSQVTSEVTHIIMHTDEQLVCERTLKYFHGIAGRKWVVSFQWISECFKQKKLLDESSFEVRGDVVNGPNHQGPSRARTTEDNNLLMKGYKICFQGPFTDMTTDEM</sequence>
<proteinExistence type="predicted"/>
<dbReference type="AlphaFoldDB" id="A0AAD3MZS7"/>
<dbReference type="GO" id="GO:0008270">
    <property type="term" value="F:zinc ion binding"/>
    <property type="evidence" value="ECO:0007669"/>
    <property type="project" value="UniProtKB-KW"/>
</dbReference>
<dbReference type="Proteomes" id="UP001279410">
    <property type="component" value="Unassembled WGS sequence"/>
</dbReference>
<keyword evidence="7" id="KW-0234">DNA repair</keyword>
<dbReference type="GO" id="GO:0070531">
    <property type="term" value="C:BRCA1-A complex"/>
    <property type="evidence" value="ECO:0007669"/>
    <property type="project" value="TreeGrafter"/>
</dbReference>
<comment type="caution">
    <text evidence="11">The sequence shown here is derived from an EMBL/GenBank/DDBJ whole genome shotgun (WGS) entry which is preliminary data.</text>
</comment>
<dbReference type="EMBL" id="BRZM01000056">
    <property type="protein sequence ID" value="GLD62904.1"/>
    <property type="molecule type" value="Genomic_DNA"/>
</dbReference>
<dbReference type="GO" id="GO:0031436">
    <property type="term" value="C:BRCA1-BARD1 complex"/>
    <property type="evidence" value="ECO:0007669"/>
    <property type="project" value="TreeGrafter"/>
</dbReference>
<dbReference type="Pfam" id="PF00533">
    <property type="entry name" value="BRCT"/>
    <property type="match status" value="1"/>
</dbReference>
<keyword evidence="12" id="KW-1185">Reference proteome</keyword>
<feature type="compositionally biased region" description="Polar residues" evidence="9">
    <location>
        <begin position="79"/>
        <end position="103"/>
    </location>
</feature>
<keyword evidence="8" id="KW-0539">Nucleus</keyword>
<feature type="non-terminal residue" evidence="11">
    <location>
        <position position="1"/>
    </location>
</feature>
<dbReference type="GO" id="GO:0004842">
    <property type="term" value="F:ubiquitin-protein transferase activity"/>
    <property type="evidence" value="ECO:0007669"/>
    <property type="project" value="InterPro"/>
</dbReference>
<feature type="domain" description="BRCT" evidence="10">
    <location>
        <begin position="153"/>
        <end position="238"/>
    </location>
</feature>
<dbReference type="Gene3D" id="3.40.50.10190">
    <property type="entry name" value="BRCT domain"/>
    <property type="match status" value="1"/>
</dbReference>
<dbReference type="InterPro" id="IPR011364">
    <property type="entry name" value="BRCA1"/>
</dbReference>
<gene>
    <name evidence="11" type="ORF">AKAME5_001457400</name>
</gene>
<dbReference type="PRINTS" id="PR00493">
    <property type="entry name" value="BRSTCANCERI"/>
</dbReference>
<keyword evidence="5" id="KW-0863">Zinc-finger</keyword>
<feature type="compositionally biased region" description="Basic and acidic residues" evidence="9">
    <location>
        <begin position="60"/>
        <end position="72"/>
    </location>
</feature>
<dbReference type="PROSITE" id="PS50172">
    <property type="entry name" value="BRCT"/>
    <property type="match status" value="1"/>
</dbReference>
<evidence type="ECO:0000256" key="3">
    <source>
        <dbReference type="ARBA" id="ARBA00022737"/>
    </source>
</evidence>
<protein>
    <submittedName>
        <fullName evidence="11">Breast cancer type 1 susceptibility protein isoform X1</fullName>
    </submittedName>
</protein>
<feature type="compositionally biased region" description="Basic and acidic residues" evidence="9">
    <location>
        <begin position="135"/>
        <end position="149"/>
    </location>
</feature>
<evidence type="ECO:0000259" key="10">
    <source>
        <dbReference type="PROSITE" id="PS50172"/>
    </source>
</evidence>
<dbReference type="InterPro" id="IPR001357">
    <property type="entry name" value="BRCT_dom"/>
</dbReference>
<dbReference type="PANTHER" id="PTHR13763">
    <property type="entry name" value="BREAST CANCER TYPE 1 SUSCEPTIBILITY PROTEIN BRCA1"/>
    <property type="match status" value="1"/>
</dbReference>
<name>A0AAD3MZS7_LATJO</name>
<dbReference type="InterPro" id="IPR031099">
    <property type="entry name" value="BRCA1-associated"/>
</dbReference>